<proteinExistence type="predicted"/>
<keyword evidence="2" id="KW-1185">Reference proteome</keyword>
<feature type="non-terminal residue" evidence="1">
    <location>
        <position position="1"/>
    </location>
</feature>
<dbReference type="Proteomes" id="UP001469749">
    <property type="component" value="Unassembled WGS sequence"/>
</dbReference>
<evidence type="ECO:0000313" key="2">
    <source>
        <dbReference type="Proteomes" id="UP001469749"/>
    </source>
</evidence>
<sequence length="76" mass="8257">KEYALLCQDEKILGFTLDNHCDLETYIGSADSCVYHGDKEAIQSLLTGEFPVESVYVKGKWKYPAGAFHGAAGGPC</sequence>
<gene>
    <name evidence="1" type="ORF">WMO25_17345</name>
</gene>
<evidence type="ECO:0000313" key="1">
    <source>
        <dbReference type="EMBL" id="MEQ2366834.1"/>
    </source>
</evidence>
<name>A0ABV1B8T6_9FIRM</name>
<dbReference type="EMBL" id="JBBMEK010000378">
    <property type="protein sequence ID" value="MEQ2366834.1"/>
    <property type="molecule type" value="Genomic_DNA"/>
</dbReference>
<protein>
    <submittedName>
        <fullName evidence="1">Uncharacterized protein</fullName>
    </submittedName>
</protein>
<reference evidence="1 2" key="1">
    <citation type="submission" date="2024-03" db="EMBL/GenBank/DDBJ databases">
        <title>Human intestinal bacterial collection.</title>
        <authorList>
            <person name="Pauvert C."/>
            <person name="Hitch T.C.A."/>
            <person name="Clavel T."/>
        </authorList>
    </citation>
    <scope>NUCLEOTIDE SEQUENCE [LARGE SCALE GENOMIC DNA]</scope>
    <source>
        <strain evidence="1 2">CLA-AA-H190</strain>
    </source>
</reference>
<comment type="caution">
    <text evidence="1">The sequence shown here is derived from an EMBL/GenBank/DDBJ whole genome shotgun (WGS) entry which is preliminary data.</text>
</comment>
<accession>A0ABV1B8T6</accession>
<organism evidence="1 2">
    <name type="scientific">Coprococcus intestinihominis</name>
    <dbReference type="NCBI Taxonomy" id="3133154"/>
    <lineage>
        <taxon>Bacteria</taxon>
        <taxon>Bacillati</taxon>
        <taxon>Bacillota</taxon>
        <taxon>Clostridia</taxon>
        <taxon>Lachnospirales</taxon>
        <taxon>Lachnospiraceae</taxon>
        <taxon>Coprococcus</taxon>
    </lineage>
</organism>